<dbReference type="Proteomes" id="UP000008672">
    <property type="component" value="Unassembled WGS sequence"/>
</dbReference>
<dbReference type="EMBL" id="AFYH01056757">
    <property type="status" value="NOT_ANNOTATED_CDS"/>
    <property type="molecule type" value="Genomic_DNA"/>
</dbReference>
<dbReference type="HOGENOM" id="CLU_000680_17_2_1"/>
<dbReference type="InterPro" id="IPR043502">
    <property type="entry name" value="DNA/RNA_pol_sf"/>
</dbReference>
<dbReference type="Ensembl" id="ENSLACT00000018686.1">
    <property type="protein sequence ID" value="ENSLACP00000018553.1"/>
    <property type="gene ID" value="ENSLACG00000016335.1"/>
</dbReference>
<keyword evidence="3" id="KW-1185">Reference proteome</keyword>
<reference evidence="2" key="2">
    <citation type="submission" date="2025-08" db="UniProtKB">
        <authorList>
            <consortium name="Ensembl"/>
        </authorList>
    </citation>
    <scope>IDENTIFICATION</scope>
</reference>
<protein>
    <recommendedName>
        <fullName evidence="1">Reverse transcriptase domain-containing protein</fullName>
    </recommendedName>
</protein>
<dbReference type="InterPro" id="IPR000477">
    <property type="entry name" value="RT_dom"/>
</dbReference>
<reference evidence="2" key="3">
    <citation type="submission" date="2025-09" db="UniProtKB">
        <authorList>
            <consortium name="Ensembl"/>
        </authorList>
    </citation>
    <scope>IDENTIFICATION</scope>
</reference>
<accession>H3B9I2</accession>
<evidence type="ECO:0000313" key="2">
    <source>
        <dbReference type="Ensembl" id="ENSLACP00000018553.1"/>
    </source>
</evidence>
<dbReference type="PANTHER" id="PTHR19446">
    <property type="entry name" value="REVERSE TRANSCRIPTASES"/>
    <property type="match status" value="1"/>
</dbReference>
<dbReference type="InParanoid" id="H3B9I2"/>
<reference evidence="3" key="1">
    <citation type="submission" date="2011-08" db="EMBL/GenBank/DDBJ databases">
        <title>The draft genome of Latimeria chalumnae.</title>
        <authorList>
            <person name="Di Palma F."/>
            <person name="Alfoldi J."/>
            <person name="Johnson J."/>
            <person name="Berlin A."/>
            <person name="Gnerre S."/>
            <person name="Jaffe D."/>
            <person name="MacCallum I."/>
            <person name="Young S."/>
            <person name="Walker B.J."/>
            <person name="Lander E."/>
            <person name="Lindblad-Toh K."/>
        </authorList>
    </citation>
    <scope>NUCLEOTIDE SEQUENCE [LARGE SCALE GENOMIC DNA]</scope>
    <source>
        <strain evidence="3">Wild caught</strain>
    </source>
</reference>
<dbReference type="OMA" id="CEKHRTL"/>
<name>H3B9I2_LATCH</name>
<evidence type="ECO:0000259" key="1">
    <source>
        <dbReference type="Pfam" id="PF00078"/>
    </source>
</evidence>
<sequence>GLDHIPAKALKAGGETLLNIMKAIIDNIWETGEWPDEWVRSEIVTIPKVAGTQECEKHRTLSLISHALKILLEILRQRISHFTSTEIGEEQFGFVQGKGTMDAILILRNIIKKVVKKKVDTQLWLLFVDYVKAFDTVAHSALWDTLIEFGVLKHLVWLVSKLYEKANGCVQVLGENTDEFPFEKGV</sequence>
<dbReference type="Pfam" id="PF00078">
    <property type="entry name" value="RVT_1"/>
    <property type="match status" value="1"/>
</dbReference>
<dbReference type="eggNOG" id="KOG1075">
    <property type="taxonomic scope" value="Eukaryota"/>
</dbReference>
<dbReference type="STRING" id="7897.ENSLACP00000018553"/>
<dbReference type="GeneTree" id="ENSGT01150000286929"/>
<proteinExistence type="predicted"/>
<evidence type="ECO:0000313" key="3">
    <source>
        <dbReference type="Proteomes" id="UP000008672"/>
    </source>
</evidence>
<organism evidence="2 3">
    <name type="scientific">Latimeria chalumnae</name>
    <name type="common">Coelacanth</name>
    <dbReference type="NCBI Taxonomy" id="7897"/>
    <lineage>
        <taxon>Eukaryota</taxon>
        <taxon>Metazoa</taxon>
        <taxon>Chordata</taxon>
        <taxon>Craniata</taxon>
        <taxon>Vertebrata</taxon>
        <taxon>Euteleostomi</taxon>
        <taxon>Coelacanthiformes</taxon>
        <taxon>Coelacanthidae</taxon>
        <taxon>Latimeria</taxon>
    </lineage>
</organism>
<dbReference type="AlphaFoldDB" id="H3B9I2"/>
<feature type="domain" description="Reverse transcriptase" evidence="1">
    <location>
        <begin position="47"/>
        <end position="185"/>
    </location>
</feature>
<dbReference type="SUPFAM" id="SSF56672">
    <property type="entry name" value="DNA/RNA polymerases"/>
    <property type="match status" value="1"/>
</dbReference>